<evidence type="ECO:0000256" key="4">
    <source>
        <dbReference type="ARBA" id="ARBA00022490"/>
    </source>
</evidence>
<dbReference type="GO" id="GO:0032259">
    <property type="term" value="P:methylation"/>
    <property type="evidence" value="ECO:0007669"/>
    <property type="project" value="UniProtKB-KW"/>
</dbReference>
<feature type="compositionally biased region" description="Acidic residues" evidence="14">
    <location>
        <begin position="15"/>
        <end position="27"/>
    </location>
</feature>
<dbReference type="SUPFAM" id="SSF57667">
    <property type="entry name" value="beta-beta-alpha zinc fingers"/>
    <property type="match status" value="1"/>
</dbReference>
<keyword evidence="8 12" id="KW-0949">S-adenosyl-L-methionine</keyword>
<evidence type="ECO:0000313" key="17">
    <source>
        <dbReference type="EnsemblMetazoa" id="XP_020895535.1"/>
    </source>
</evidence>
<dbReference type="InterPro" id="IPR036236">
    <property type="entry name" value="Znf_C2H2_sf"/>
</dbReference>
<dbReference type="CDD" id="cd02440">
    <property type="entry name" value="AdoMet_MTases"/>
    <property type="match status" value="1"/>
</dbReference>
<dbReference type="InterPro" id="IPR041698">
    <property type="entry name" value="Methyltransf_25"/>
</dbReference>
<dbReference type="InterPro" id="IPR029063">
    <property type="entry name" value="SAM-dependent_MTases_sf"/>
</dbReference>
<dbReference type="GO" id="GO:0005829">
    <property type="term" value="C:cytosol"/>
    <property type="evidence" value="ECO:0007669"/>
    <property type="project" value="UniProtKB-SubCell"/>
</dbReference>
<keyword evidence="13" id="KW-0175">Coiled coil</keyword>
<proteinExistence type="predicted"/>
<accession>A0A913WX93</accession>
<dbReference type="InterPro" id="IPR049482">
    <property type="entry name" value="ANM3-like_C2H2_Zf"/>
</dbReference>
<comment type="catalytic activity">
    <reaction evidence="11">
        <text>L-arginyl-[protein] + S-adenosyl-L-methionine = N(omega)-methyl-L-arginyl-[protein] + S-adenosyl-L-homocysteine + H(+)</text>
        <dbReference type="Rhea" id="RHEA:48100"/>
        <dbReference type="Rhea" id="RHEA-COMP:10532"/>
        <dbReference type="Rhea" id="RHEA-COMP:11990"/>
        <dbReference type="ChEBI" id="CHEBI:15378"/>
        <dbReference type="ChEBI" id="CHEBI:29965"/>
        <dbReference type="ChEBI" id="CHEBI:57856"/>
        <dbReference type="ChEBI" id="CHEBI:59789"/>
        <dbReference type="ChEBI" id="CHEBI:65280"/>
    </reaction>
    <physiologicalReaction direction="left-to-right" evidence="11">
        <dbReference type="Rhea" id="RHEA:48101"/>
    </physiologicalReaction>
</comment>
<comment type="catalytic activity">
    <reaction evidence="10">
        <text>L-arginyl-[protein] + 2 S-adenosyl-L-methionine = N(omega),N(omega)-dimethyl-L-arginyl-[protein] + 2 S-adenosyl-L-homocysteine + 2 H(+)</text>
        <dbReference type="Rhea" id="RHEA:48096"/>
        <dbReference type="Rhea" id="RHEA-COMP:10532"/>
        <dbReference type="Rhea" id="RHEA-COMP:11991"/>
        <dbReference type="ChEBI" id="CHEBI:15378"/>
        <dbReference type="ChEBI" id="CHEBI:29965"/>
        <dbReference type="ChEBI" id="CHEBI:57856"/>
        <dbReference type="ChEBI" id="CHEBI:59789"/>
        <dbReference type="ChEBI" id="CHEBI:61897"/>
        <dbReference type="EC" id="2.1.1.319"/>
    </reaction>
    <physiologicalReaction direction="left-to-right" evidence="10">
        <dbReference type="Rhea" id="RHEA:48097"/>
    </physiologicalReaction>
</comment>
<dbReference type="FunFam" id="3.40.50.150:FF:000034">
    <property type="entry name" value="Protein arginine N-methyltransferase 3"/>
    <property type="match status" value="1"/>
</dbReference>
<dbReference type="AlphaFoldDB" id="A0A913WX93"/>
<evidence type="ECO:0000256" key="11">
    <source>
        <dbReference type="ARBA" id="ARBA00049303"/>
    </source>
</evidence>
<dbReference type="GeneID" id="110234501"/>
<dbReference type="PANTHER" id="PTHR11006">
    <property type="entry name" value="PROTEIN ARGININE N-METHYLTRANSFERASE"/>
    <property type="match status" value="1"/>
</dbReference>
<evidence type="ECO:0000259" key="15">
    <source>
        <dbReference type="Pfam" id="PF13649"/>
    </source>
</evidence>
<feature type="region of interest" description="Disordered" evidence="14">
    <location>
        <begin position="1"/>
        <end position="27"/>
    </location>
</feature>
<dbReference type="Gene3D" id="3.40.50.150">
    <property type="entry name" value="Vaccinia Virus protein VP39"/>
    <property type="match status" value="1"/>
</dbReference>
<evidence type="ECO:0000256" key="13">
    <source>
        <dbReference type="SAM" id="Coils"/>
    </source>
</evidence>
<evidence type="ECO:0000256" key="1">
    <source>
        <dbReference type="ARBA" id="ARBA00004123"/>
    </source>
</evidence>
<keyword evidence="18" id="KW-1185">Reference proteome</keyword>
<keyword evidence="5" id="KW-0597">Phosphoprotein</keyword>
<evidence type="ECO:0000256" key="7">
    <source>
        <dbReference type="ARBA" id="ARBA00022679"/>
    </source>
</evidence>
<dbReference type="GO" id="GO:0042054">
    <property type="term" value="F:histone methyltransferase activity"/>
    <property type="evidence" value="ECO:0007669"/>
    <property type="project" value="TreeGrafter"/>
</dbReference>
<keyword evidence="4" id="KW-0963">Cytoplasm</keyword>
<evidence type="ECO:0000256" key="8">
    <source>
        <dbReference type="ARBA" id="ARBA00022691"/>
    </source>
</evidence>
<evidence type="ECO:0000259" key="16">
    <source>
        <dbReference type="Pfam" id="PF21137"/>
    </source>
</evidence>
<feature type="coiled-coil region" evidence="13">
    <location>
        <begin position="154"/>
        <end position="195"/>
    </location>
</feature>
<dbReference type="EnsemblMetazoa" id="XM_021039876.1">
    <property type="protein sequence ID" value="XP_020895535.1"/>
    <property type="gene ID" value="LOC110234501"/>
</dbReference>
<dbReference type="GO" id="GO:0005634">
    <property type="term" value="C:nucleus"/>
    <property type="evidence" value="ECO:0007669"/>
    <property type="project" value="UniProtKB-SubCell"/>
</dbReference>
<dbReference type="KEGG" id="epa:110234501"/>
<dbReference type="EC" id="2.1.1.319" evidence="3"/>
<organism evidence="17 18">
    <name type="scientific">Exaiptasia diaphana</name>
    <name type="common">Tropical sea anemone</name>
    <name type="synonym">Aiptasia pulchella</name>
    <dbReference type="NCBI Taxonomy" id="2652724"/>
    <lineage>
        <taxon>Eukaryota</taxon>
        <taxon>Metazoa</taxon>
        <taxon>Cnidaria</taxon>
        <taxon>Anthozoa</taxon>
        <taxon>Hexacorallia</taxon>
        <taxon>Actiniaria</taxon>
        <taxon>Aiptasiidae</taxon>
        <taxon>Exaiptasia</taxon>
    </lineage>
</organism>
<dbReference type="RefSeq" id="XP_020895535.1">
    <property type="nucleotide sequence ID" value="XM_021039876.1"/>
</dbReference>
<dbReference type="PANTHER" id="PTHR11006:SF53">
    <property type="entry name" value="PROTEIN ARGININE N-METHYLTRANSFERASE 3"/>
    <property type="match status" value="1"/>
</dbReference>
<dbReference type="OMA" id="YSHFAIH"/>
<evidence type="ECO:0000256" key="3">
    <source>
        <dbReference type="ARBA" id="ARBA00011925"/>
    </source>
</evidence>
<evidence type="ECO:0000256" key="12">
    <source>
        <dbReference type="PROSITE-ProRule" id="PRU01015"/>
    </source>
</evidence>
<feature type="domain" description="Methyltransferase" evidence="15">
    <location>
        <begin position="262"/>
        <end position="347"/>
    </location>
</feature>
<reference evidence="17" key="1">
    <citation type="submission" date="2022-11" db="UniProtKB">
        <authorList>
            <consortium name="EnsemblMetazoa"/>
        </authorList>
    </citation>
    <scope>IDENTIFICATION</scope>
</reference>
<dbReference type="GO" id="GO:0035242">
    <property type="term" value="F:protein-arginine omega-N asymmetric methyltransferase activity"/>
    <property type="evidence" value="ECO:0007669"/>
    <property type="project" value="UniProtKB-EC"/>
</dbReference>
<name>A0A913WX93_EXADI</name>
<evidence type="ECO:0000256" key="14">
    <source>
        <dbReference type="SAM" id="MobiDB-lite"/>
    </source>
</evidence>
<protein>
    <recommendedName>
        <fullName evidence="3">type I protein arginine methyltransferase</fullName>
        <ecNumber evidence="3">2.1.1.319</ecNumber>
    </recommendedName>
</protein>
<sequence length="395" mass="45200">MADELDVYESHPMQDSDDDADDDWEEVDEDDETPTKCLFCNVVCDNSHSTLKHCIDVHGFNLYSVKHRFELDFYGCIKLINYIRKKNISVDHLASVCQPYPWEDKEFLQPALKDDPLLWFDFDEELEKFKDCEASLMSNGLGKDGEGFVPIQQYNELKSRLLLTEERAVKAETDLAKARDDINQLRILAKSFLEDYTPKSRTHKSSTGSSSKNVDDNDEDSAYFSSYAHFGIHEEMLKDKVRTESYRDFILGNPQFFQDKVVLDIGCGTGILSMFAAKAGARHVVAVDQSEIIYQAMDIVRENGLEKVVTLVKGKAEEISLPVDKVDVIISEWMGYFLLFESMLDTVLFARDKWLSPTGKVFPEHCTIHLMAMGTLENQPTKLSFWDDVYGFKMS</sequence>
<evidence type="ECO:0000256" key="5">
    <source>
        <dbReference type="ARBA" id="ARBA00022553"/>
    </source>
</evidence>
<dbReference type="Pfam" id="PF21137">
    <property type="entry name" value="ANM3_C2H2_Zf"/>
    <property type="match status" value="1"/>
</dbReference>
<dbReference type="Proteomes" id="UP000887567">
    <property type="component" value="Unplaced"/>
</dbReference>
<evidence type="ECO:0000256" key="6">
    <source>
        <dbReference type="ARBA" id="ARBA00022603"/>
    </source>
</evidence>
<evidence type="ECO:0000256" key="9">
    <source>
        <dbReference type="ARBA" id="ARBA00023242"/>
    </source>
</evidence>
<dbReference type="SUPFAM" id="SSF53335">
    <property type="entry name" value="S-adenosyl-L-methionine-dependent methyltransferases"/>
    <property type="match status" value="1"/>
</dbReference>
<keyword evidence="7 12" id="KW-0808">Transferase</keyword>
<feature type="domain" description="Protein arginine N-methyltransferase 3-like C2H2 zinc finger" evidence="16">
    <location>
        <begin position="66"/>
        <end position="110"/>
    </location>
</feature>
<evidence type="ECO:0000256" key="2">
    <source>
        <dbReference type="ARBA" id="ARBA00004514"/>
    </source>
</evidence>
<keyword evidence="9" id="KW-0539">Nucleus</keyword>
<dbReference type="PROSITE" id="PS51678">
    <property type="entry name" value="SAM_MT_PRMT"/>
    <property type="match status" value="1"/>
</dbReference>
<dbReference type="OrthoDB" id="7848332at2759"/>
<evidence type="ECO:0000256" key="10">
    <source>
        <dbReference type="ARBA" id="ARBA00047384"/>
    </source>
</evidence>
<comment type="subcellular location">
    <subcellularLocation>
        <location evidence="2">Cytoplasm</location>
        <location evidence="2">Cytosol</location>
    </subcellularLocation>
    <subcellularLocation>
        <location evidence="1">Nucleus</location>
    </subcellularLocation>
</comment>
<keyword evidence="6 12" id="KW-0489">Methyltransferase</keyword>
<dbReference type="InterPro" id="IPR025799">
    <property type="entry name" value="Arg_MeTrfase"/>
</dbReference>
<dbReference type="Pfam" id="PF13649">
    <property type="entry name" value="Methyltransf_25"/>
    <property type="match status" value="1"/>
</dbReference>
<evidence type="ECO:0000313" key="18">
    <source>
        <dbReference type="Proteomes" id="UP000887567"/>
    </source>
</evidence>